<dbReference type="EMBL" id="HE797461">
    <property type="protein sequence ID" value="CCM06706.1"/>
    <property type="molecule type" value="Genomic_DNA"/>
</dbReference>
<feature type="signal peptide" evidence="2">
    <location>
        <begin position="1"/>
        <end position="17"/>
    </location>
</feature>
<feature type="region of interest" description="Disordered" evidence="1">
    <location>
        <begin position="43"/>
        <end position="164"/>
    </location>
</feature>
<keyword evidence="4" id="KW-1185">Reference proteome</keyword>
<evidence type="ECO:0000256" key="2">
    <source>
        <dbReference type="SAM" id="SignalP"/>
    </source>
</evidence>
<gene>
    <name evidence="3" type="ORF">FIBRA_08995</name>
</gene>
<proteinExistence type="predicted"/>
<dbReference type="OrthoDB" id="4734583at2759"/>
<evidence type="ECO:0000313" key="4">
    <source>
        <dbReference type="Proteomes" id="UP000006352"/>
    </source>
</evidence>
<feature type="compositionally biased region" description="Basic and acidic residues" evidence="1">
    <location>
        <begin position="52"/>
        <end position="136"/>
    </location>
</feature>
<dbReference type="GeneID" id="24101606"/>
<organism evidence="3 4">
    <name type="scientific">Fibroporia radiculosa</name>
    <dbReference type="NCBI Taxonomy" id="599839"/>
    <lineage>
        <taxon>Eukaryota</taxon>
        <taxon>Fungi</taxon>
        <taxon>Dikarya</taxon>
        <taxon>Basidiomycota</taxon>
        <taxon>Agaricomycotina</taxon>
        <taxon>Agaricomycetes</taxon>
        <taxon>Polyporales</taxon>
        <taxon>Fibroporiaceae</taxon>
        <taxon>Fibroporia</taxon>
    </lineage>
</organism>
<dbReference type="HOGENOM" id="CLU_137481_0_0_1"/>
<reference evidence="3 4" key="1">
    <citation type="journal article" date="2012" name="Appl. Environ. Microbiol.">
        <title>Short-read sequencing for genomic analysis of the brown rot fungus Fibroporia radiculosa.</title>
        <authorList>
            <person name="Tang J.D."/>
            <person name="Perkins A.D."/>
            <person name="Sonstegard T.S."/>
            <person name="Schroeder S.G."/>
            <person name="Burgess S.C."/>
            <person name="Diehl S.V."/>
        </authorList>
    </citation>
    <scope>NUCLEOTIDE SEQUENCE [LARGE SCALE GENOMIC DNA]</scope>
    <source>
        <strain evidence="3 4">TFFH 294</strain>
    </source>
</reference>
<dbReference type="AlphaFoldDB" id="J4ICN2"/>
<name>J4ICN2_9APHY</name>
<evidence type="ECO:0000313" key="3">
    <source>
        <dbReference type="EMBL" id="CCM06706.1"/>
    </source>
</evidence>
<protein>
    <submittedName>
        <fullName evidence="3">Uncharacterized protein</fullName>
    </submittedName>
</protein>
<dbReference type="Proteomes" id="UP000006352">
    <property type="component" value="Unassembled WGS sequence"/>
</dbReference>
<accession>J4ICN2</accession>
<feature type="chain" id="PRO_5003778543" evidence="2">
    <location>
        <begin position="18"/>
        <end position="164"/>
    </location>
</feature>
<dbReference type="RefSeq" id="XP_012185989.1">
    <property type="nucleotide sequence ID" value="XM_012330599.1"/>
</dbReference>
<sequence>MRLSLVFAALLPLVALAIPTAHSRSSTYEKDLLADGIDANYGRHTGAYTDESAPKYDRRDKGYIDESAPKYDRRDVGYTDESAPKYDRRDVGYTDESAPKYDRRDEGYTDESAPKYDRREVGYADESAPKYDRRSELTLPPIGTTRADRPYQAGRRSTRPRSND</sequence>
<evidence type="ECO:0000256" key="1">
    <source>
        <dbReference type="SAM" id="MobiDB-lite"/>
    </source>
</evidence>
<keyword evidence="2" id="KW-0732">Signal</keyword>
<dbReference type="InParanoid" id="J4ICN2"/>